<evidence type="ECO:0000256" key="1">
    <source>
        <dbReference type="SAM" id="MobiDB-lite"/>
    </source>
</evidence>
<name>A0A2Z7BD06_9LAMI</name>
<evidence type="ECO:0000313" key="3">
    <source>
        <dbReference type="Proteomes" id="UP000250235"/>
    </source>
</evidence>
<evidence type="ECO:0000313" key="2">
    <source>
        <dbReference type="EMBL" id="KZV29842.1"/>
    </source>
</evidence>
<dbReference type="Proteomes" id="UP000250235">
    <property type="component" value="Unassembled WGS sequence"/>
</dbReference>
<feature type="region of interest" description="Disordered" evidence="1">
    <location>
        <begin position="1"/>
        <end position="50"/>
    </location>
</feature>
<organism evidence="2 3">
    <name type="scientific">Dorcoceras hygrometricum</name>
    <dbReference type="NCBI Taxonomy" id="472368"/>
    <lineage>
        <taxon>Eukaryota</taxon>
        <taxon>Viridiplantae</taxon>
        <taxon>Streptophyta</taxon>
        <taxon>Embryophyta</taxon>
        <taxon>Tracheophyta</taxon>
        <taxon>Spermatophyta</taxon>
        <taxon>Magnoliopsida</taxon>
        <taxon>eudicotyledons</taxon>
        <taxon>Gunneridae</taxon>
        <taxon>Pentapetalae</taxon>
        <taxon>asterids</taxon>
        <taxon>lamiids</taxon>
        <taxon>Lamiales</taxon>
        <taxon>Gesneriaceae</taxon>
        <taxon>Didymocarpoideae</taxon>
        <taxon>Trichosporeae</taxon>
        <taxon>Loxocarpinae</taxon>
        <taxon>Dorcoceras</taxon>
    </lineage>
</organism>
<gene>
    <name evidence="2" type="ORF">F511_42565</name>
</gene>
<protein>
    <submittedName>
        <fullName evidence="2">Uncharacterized protein</fullName>
    </submittedName>
</protein>
<dbReference type="EMBL" id="KV008901">
    <property type="protein sequence ID" value="KZV29842.1"/>
    <property type="molecule type" value="Genomic_DNA"/>
</dbReference>
<keyword evidence="3" id="KW-1185">Reference proteome</keyword>
<proteinExistence type="predicted"/>
<sequence>MHASAPRDILYFPSPELPAPTTLAGDRRLDHPQVQPDPMDPATASAMDHVESTKATNARLAHGAWAMHHLGLVLGSNR</sequence>
<dbReference type="AlphaFoldDB" id="A0A2Z7BD06"/>
<accession>A0A2Z7BD06</accession>
<reference evidence="2 3" key="1">
    <citation type="journal article" date="2015" name="Proc. Natl. Acad. Sci. U.S.A.">
        <title>The resurrection genome of Boea hygrometrica: A blueprint for survival of dehydration.</title>
        <authorList>
            <person name="Xiao L."/>
            <person name="Yang G."/>
            <person name="Zhang L."/>
            <person name="Yang X."/>
            <person name="Zhao S."/>
            <person name="Ji Z."/>
            <person name="Zhou Q."/>
            <person name="Hu M."/>
            <person name="Wang Y."/>
            <person name="Chen M."/>
            <person name="Xu Y."/>
            <person name="Jin H."/>
            <person name="Xiao X."/>
            <person name="Hu G."/>
            <person name="Bao F."/>
            <person name="Hu Y."/>
            <person name="Wan P."/>
            <person name="Li L."/>
            <person name="Deng X."/>
            <person name="Kuang T."/>
            <person name="Xiang C."/>
            <person name="Zhu J.K."/>
            <person name="Oliver M.J."/>
            <person name="He Y."/>
        </authorList>
    </citation>
    <scope>NUCLEOTIDE SEQUENCE [LARGE SCALE GENOMIC DNA]</scope>
    <source>
        <strain evidence="3">cv. XS01</strain>
    </source>
</reference>